<dbReference type="AlphaFoldDB" id="A0AAJ0BY45"/>
<feature type="compositionally biased region" description="Polar residues" evidence="1">
    <location>
        <begin position="193"/>
        <end position="237"/>
    </location>
</feature>
<dbReference type="EMBL" id="MU839013">
    <property type="protein sequence ID" value="KAK1766007.1"/>
    <property type="molecule type" value="Genomic_DNA"/>
</dbReference>
<name>A0AAJ0BY45_9PEZI</name>
<gene>
    <name evidence="2" type="ORF">QBC33DRAFT_589993</name>
</gene>
<dbReference type="RefSeq" id="XP_060282220.1">
    <property type="nucleotide sequence ID" value="XM_060431601.1"/>
</dbReference>
<evidence type="ECO:0000313" key="3">
    <source>
        <dbReference type="Proteomes" id="UP001244011"/>
    </source>
</evidence>
<dbReference type="GeneID" id="85314788"/>
<evidence type="ECO:0000313" key="2">
    <source>
        <dbReference type="EMBL" id="KAK1766007.1"/>
    </source>
</evidence>
<feature type="region of interest" description="Disordered" evidence="1">
    <location>
        <begin position="193"/>
        <end position="270"/>
    </location>
</feature>
<reference evidence="2" key="1">
    <citation type="submission" date="2023-06" db="EMBL/GenBank/DDBJ databases">
        <title>Genome-scale phylogeny and comparative genomics of the fungal order Sordariales.</title>
        <authorList>
            <consortium name="Lawrence Berkeley National Laboratory"/>
            <person name="Hensen N."/>
            <person name="Bonometti L."/>
            <person name="Westerberg I."/>
            <person name="Brannstrom I.O."/>
            <person name="Guillou S."/>
            <person name="Cros-Aarteil S."/>
            <person name="Calhoun S."/>
            <person name="Haridas S."/>
            <person name="Kuo A."/>
            <person name="Mondo S."/>
            <person name="Pangilinan J."/>
            <person name="Riley R."/>
            <person name="Labutti K."/>
            <person name="Andreopoulos B."/>
            <person name="Lipzen A."/>
            <person name="Chen C."/>
            <person name="Yanf M."/>
            <person name="Daum C."/>
            <person name="Ng V."/>
            <person name="Clum A."/>
            <person name="Steindorff A."/>
            <person name="Ohm R."/>
            <person name="Martin F."/>
            <person name="Silar P."/>
            <person name="Natvig D."/>
            <person name="Lalanne C."/>
            <person name="Gautier V."/>
            <person name="Ament-Velasquez S.L."/>
            <person name="Kruys A."/>
            <person name="Hutchinson M.I."/>
            <person name="Powell A.J."/>
            <person name="Barry K."/>
            <person name="Miller A.N."/>
            <person name="Grigoriev I.V."/>
            <person name="Debuchy R."/>
            <person name="Gladieux P."/>
            <person name="Thoren M.H."/>
            <person name="Johannesson H."/>
        </authorList>
    </citation>
    <scope>NUCLEOTIDE SEQUENCE</scope>
    <source>
        <strain evidence="2">8032-3</strain>
    </source>
</reference>
<proteinExistence type="predicted"/>
<protein>
    <submittedName>
        <fullName evidence="2">Uncharacterized protein</fullName>
    </submittedName>
</protein>
<keyword evidence="3" id="KW-1185">Reference proteome</keyword>
<evidence type="ECO:0000256" key="1">
    <source>
        <dbReference type="SAM" id="MobiDB-lite"/>
    </source>
</evidence>
<dbReference type="Proteomes" id="UP001244011">
    <property type="component" value="Unassembled WGS sequence"/>
</dbReference>
<sequence length="344" mass="38402">MPSNKNPDGGAETFSRVKSHVFRNHDPTVRCQRCWGTFPSKTETLAEHCGRNNCMVKASPTKYWMTEEQRHQVRGQRFVGSGEENWYHLFRLLLPDAMLQDQLGNYTVSPYYVPLDECLTPSNSSGPTSQETGRDTQELLVPTQNFQVLHSSLSDTPPLNPPSSELLMASLDLWPANTPSFVSDPQIDLTEQANSTLGNSNGIATHPSASQQSESYQIHQGSQVGLWQEGTGSVNTSHDGENLDDNENHSTMQGAAGPQPSFARSSSLENERLRRSIRHLREQNTQLSQERDAARRQLDAVRTRINSLDQLLEDVMYREGIAPEVFCDLLSSSMALANLRGELM</sequence>
<organism evidence="2 3">
    <name type="scientific">Phialemonium atrogriseum</name>
    <dbReference type="NCBI Taxonomy" id="1093897"/>
    <lineage>
        <taxon>Eukaryota</taxon>
        <taxon>Fungi</taxon>
        <taxon>Dikarya</taxon>
        <taxon>Ascomycota</taxon>
        <taxon>Pezizomycotina</taxon>
        <taxon>Sordariomycetes</taxon>
        <taxon>Sordariomycetidae</taxon>
        <taxon>Cephalothecales</taxon>
        <taxon>Cephalothecaceae</taxon>
        <taxon>Phialemonium</taxon>
    </lineage>
</organism>
<accession>A0AAJ0BY45</accession>
<comment type="caution">
    <text evidence="2">The sequence shown here is derived from an EMBL/GenBank/DDBJ whole genome shotgun (WGS) entry which is preliminary data.</text>
</comment>